<protein>
    <submittedName>
        <fullName evidence="5">GntR family transcriptional regulator</fullName>
    </submittedName>
</protein>
<dbReference type="SMART" id="SM00895">
    <property type="entry name" value="FCD"/>
    <property type="match status" value="1"/>
</dbReference>
<dbReference type="PANTHER" id="PTHR43537:SF24">
    <property type="entry name" value="GLUCONATE OPERON TRANSCRIPTIONAL REPRESSOR"/>
    <property type="match status" value="1"/>
</dbReference>
<dbReference type="Proteomes" id="UP000030060">
    <property type="component" value="Unassembled WGS sequence"/>
</dbReference>
<evidence type="ECO:0000313" key="6">
    <source>
        <dbReference type="Proteomes" id="UP000030060"/>
    </source>
</evidence>
<feature type="domain" description="HTH gntR-type" evidence="4">
    <location>
        <begin position="1"/>
        <end position="67"/>
    </location>
</feature>
<dbReference type="OrthoDB" id="8689330at2"/>
<dbReference type="Gene3D" id="1.20.120.530">
    <property type="entry name" value="GntR ligand-binding domain-like"/>
    <property type="match status" value="1"/>
</dbReference>
<sequence>MANDLIYETLRNRIIAGQYEPGTQLKEEPLGKEFGLSRTPVRASLKKLVDDGLAVIEANRGVFVAGWTQWDLEEMFSLRELLEPHAALLAAQRATPQDVAELHRINALMADAIASKGPDVTLRVQEANRAFHAQVLEIARSQRLKSMLATLIDMPVITRSFFLYRPADLERSLQQHLDITYAIEQNDGELAQRAMQTHIRMAYLRFMARRSESPVRR</sequence>
<dbReference type="SMART" id="SM00345">
    <property type="entry name" value="HTH_GNTR"/>
    <property type="match status" value="1"/>
</dbReference>
<evidence type="ECO:0000313" key="5">
    <source>
        <dbReference type="EMBL" id="KGE68594.1"/>
    </source>
</evidence>
<evidence type="ECO:0000256" key="2">
    <source>
        <dbReference type="ARBA" id="ARBA00023125"/>
    </source>
</evidence>
<evidence type="ECO:0000259" key="4">
    <source>
        <dbReference type="PROSITE" id="PS50949"/>
    </source>
</evidence>
<dbReference type="GO" id="GO:0003677">
    <property type="term" value="F:DNA binding"/>
    <property type="evidence" value="ECO:0007669"/>
    <property type="project" value="UniProtKB-KW"/>
</dbReference>
<dbReference type="Pfam" id="PF00392">
    <property type="entry name" value="GntR"/>
    <property type="match status" value="1"/>
</dbReference>
<dbReference type="GO" id="GO:0003700">
    <property type="term" value="F:DNA-binding transcription factor activity"/>
    <property type="evidence" value="ECO:0007669"/>
    <property type="project" value="InterPro"/>
</dbReference>
<organism evidence="5 6">
    <name type="scientific">Pseudomonas fluorescens LMG 5329</name>
    <dbReference type="NCBI Taxonomy" id="1324332"/>
    <lineage>
        <taxon>Bacteria</taxon>
        <taxon>Pseudomonadati</taxon>
        <taxon>Pseudomonadota</taxon>
        <taxon>Gammaproteobacteria</taxon>
        <taxon>Pseudomonadales</taxon>
        <taxon>Pseudomonadaceae</taxon>
        <taxon>Pseudomonas</taxon>
    </lineage>
</organism>
<dbReference type="EMBL" id="ASGY01000056">
    <property type="protein sequence ID" value="KGE68594.1"/>
    <property type="molecule type" value="Genomic_DNA"/>
</dbReference>
<dbReference type="InterPro" id="IPR000524">
    <property type="entry name" value="Tscrpt_reg_HTH_GntR"/>
</dbReference>
<evidence type="ECO:0000256" key="1">
    <source>
        <dbReference type="ARBA" id="ARBA00023015"/>
    </source>
</evidence>
<dbReference type="SUPFAM" id="SSF46785">
    <property type="entry name" value="Winged helix' DNA-binding domain"/>
    <property type="match status" value="1"/>
</dbReference>
<dbReference type="InterPro" id="IPR011711">
    <property type="entry name" value="GntR_C"/>
</dbReference>
<keyword evidence="3" id="KW-0804">Transcription</keyword>
<name>A0A0A1Z5S5_PSEFL</name>
<dbReference type="InterPro" id="IPR036388">
    <property type="entry name" value="WH-like_DNA-bd_sf"/>
</dbReference>
<dbReference type="Pfam" id="PF07729">
    <property type="entry name" value="FCD"/>
    <property type="match status" value="1"/>
</dbReference>
<keyword evidence="1" id="KW-0805">Transcription regulation</keyword>
<comment type="caution">
    <text evidence="5">The sequence shown here is derived from an EMBL/GenBank/DDBJ whole genome shotgun (WGS) entry which is preliminary data.</text>
</comment>
<dbReference type="PANTHER" id="PTHR43537">
    <property type="entry name" value="TRANSCRIPTIONAL REGULATOR, GNTR FAMILY"/>
    <property type="match status" value="1"/>
</dbReference>
<dbReference type="SUPFAM" id="SSF48008">
    <property type="entry name" value="GntR ligand-binding domain-like"/>
    <property type="match status" value="1"/>
</dbReference>
<dbReference type="InterPro" id="IPR036390">
    <property type="entry name" value="WH_DNA-bd_sf"/>
</dbReference>
<dbReference type="Gene3D" id="1.10.10.10">
    <property type="entry name" value="Winged helix-like DNA-binding domain superfamily/Winged helix DNA-binding domain"/>
    <property type="match status" value="1"/>
</dbReference>
<gene>
    <name evidence="5" type="ORF">K814_0107405</name>
</gene>
<proteinExistence type="predicted"/>
<evidence type="ECO:0000256" key="3">
    <source>
        <dbReference type="ARBA" id="ARBA00023163"/>
    </source>
</evidence>
<dbReference type="AlphaFoldDB" id="A0A0A1Z5S5"/>
<dbReference type="InterPro" id="IPR008920">
    <property type="entry name" value="TF_FadR/GntR_C"/>
</dbReference>
<dbReference type="CDD" id="cd07377">
    <property type="entry name" value="WHTH_GntR"/>
    <property type="match status" value="1"/>
</dbReference>
<keyword evidence="2" id="KW-0238">DNA-binding</keyword>
<dbReference type="PROSITE" id="PS50949">
    <property type="entry name" value="HTH_GNTR"/>
    <property type="match status" value="1"/>
</dbReference>
<dbReference type="RefSeq" id="WP_038844318.1">
    <property type="nucleotide sequence ID" value="NZ_ASGY01000056.1"/>
</dbReference>
<accession>A0A0A1Z5S5</accession>
<reference evidence="5 6" key="1">
    <citation type="journal article" date="2013" name="Genome Announc.">
        <title>Draft Genome Sequence of Pseudomonas fluorescens LMG 5329, a White Line-Inducing Principle-Producing Bioindicator for the Mushroom Pathogen Pseudomonas tolaasii.</title>
        <authorList>
            <person name="Ghequire M.G."/>
            <person name="Rokni-Zadeh H."/>
            <person name="Zarrineh P."/>
            <person name="De Mot R."/>
        </authorList>
    </citation>
    <scope>NUCLEOTIDE SEQUENCE [LARGE SCALE GENOMIC DNA]</scope>
    <source>
        <strain evidence="5 6">LMG 5329</strain>
    </source>
</reference>